<keyword evidence="15" id="KW-1133">Transmembrane helix</keyword>
<evidence type="ECO:0000256" key="14">
    <source>
        <dbReference type="ARBA" id="ARBA00023288"/>
    </source>
</evidence>
<keyword evidence="11 15" id="KW-0472">Membrane</keyword>
<dbReference type="InterPro" id="IPR049712">
    <property type="entry name" value="Poly_export"/>
</dbReference>
<dbReference type="Gene3D" id="3.10.560.10">
    <property type="entry name" value="Outer membrane lipoprotein wza domain like"/>
    <property type="match status" value="6"/>
</dbReference>
<evidence type="ECO:0000256" key="4">
    <source>
        <dbReference type="ARBA" id="ARBA00022452"/>
    </source>
</evidence>
<comment type="caution">
    <text evidence="20">The sequence shown here is derived from an EMBL/GenBank/DDBJ whole genome shotgun (WGS) entry which is preliminary data.</text>
</comment>
<dbReference type="Proteomes" id="UP000285173">
    <property type="component" value="Unassembled WGS sequence"/>
</dbReference>
<name>A0A3R6ECF2_9BACT</name>
<dbReference type="InterPro" id="IPR019554">
    <property type="entry name" value="Soluble_ligand-bd"/>
</dbReference>
<evidence type="ECO:0000256" key="15">
    <source>
        <dbReference type="SAM" id="Phobius"/>
    </source>
</evidence>
<dbReference type="GO" id="GO:0006811">
    <property type="term" value="P:monoatomic ion transport"/>
    <property type="evidence" value="ECO:0007669"/>
    <property type="project" value="UniProtKB-KW"/>
</dbReference>
<keyword evidence="14" id="KW-0449">Lipoprotein</keyword>
<dbReference type="EMBL" id="QSEF01000009">
    <property type="protein sequence ID" value="RGZ48875.1"/>
    <property type="molecule type" value="Genomic_DNA"/>
</dbReference>
<feature type="transmembrane region" description="Helical" evidence="15">
    <location>
        <begin position="26"/>
        <end position="47"/>
    </location>
</feature>
<feature type="domain" description="Polysaccharide export protein N-terminal" evidence="16">
    <location>
        <begin position="142"/>
        <end position="206"/>
    </location>
</feature>
<dbReference type="Proteomes" id="UP000283732">
    <property type="component" value="Unassembled WGS sequence"/>
</dbReference>
<evidence type="ECO:0000313" key="21">
    <source>
        <dbReference type="Proteomes" id="UP000283732"/>
    </source>
</evidence>
<keyword evidence="8" id="KW-0625">Polysaccharide transport</keyword>
<protein>
    <submittedName>
        <fullName evidence="20">Capsule biosynthesis protein</fullName>
    </submittedName>
</protein>
<dbReference type="InterPro" id="IPR003715">
    <property type="entry name" value="Poly_export_N"/>
</dbReference>
<keyword evidence="10" id="KW-0626">Porin</keyword>
<feature type="domain" description="Soluble ligand binding" evidence="17">
    <location>
        <begin position="588"/>
        <end position="636"/>
    </location>
</feature>
<sequence length="814" mass="90057">MKNLDKKQAVLYHRKPLGRQRTRQRYLPQCIIGFLLLLISIAIQAQIPQELIDKARAAGMTEEQIQREIAKHRTEQTGINQIIKPATENTVSDRSHPTQQALLPLTEQRDEHKPKQPLENIVFGREIFSDKNLTFEPDLNMPTPKNYVLSAGDELLINVWGDSELNLKLSISPDGTILIPNVGPVSLSGLTIEAAENRIRQELGKIMATLDGSQPNTFVSVGLGQIRSIKVNIVGEAVAPGTYTLSSLATLFNALYAAGGVNDIGSLRNIKVYRNSKEIANLDVYDYLLNGKYDTNIRLEDNDMIIIGPYEQLVTAGGKVKRDRTYELRQGETLTDLLDMAGGFTGDAYTNSIRVKRKAGDRYKIATVNEEQFQTFVLQDGDSLMVDSVIPYYDNRIIISGAVWRPGEYELSPDVHTVKQLIEQASGLKGDEFVGRAQITRLNPDFTSSVIAINIVDILNGKVPDIELQKEDQLYIPSLFDLHEPYTVKVSGAVNAPDTVLPFRKNLTVEDVIILAGGLREAASIINVEVARRLKDPSATQSSNQTAETFNFTLDEGLAVTSGDTLFTLEPFDEVFVRFSPGYQKQQVVKVGGEITFAGNYTLKKKNTRLSELITQSGGITPDAYVRGASLKRKLTTDELRQIETLLQLSNNSKQGRDSISVSLANLKEYPVGIDLQKALAHPGSADDLVLRDGDVLYIPQQQSTVKVSGSVTYPNSVTYTKGMDVRDCLSQAGGYNDIARKYPIVIYMNGKVATTQRKMIFFKRYPKVEPGCEIVVPAKTQRDRRASLAEIMSVGSSVTSMAAMITSMINLLK</sequence>
<dbReference type="Pfam" id="PF22461">
    <property type="entry name" value="SLBB_2"/>
    <property type="match status" value="1"/>
</dbReference>
<keyword evidence="9" id="KW-0406">Ion transport</keyword>
<evidence type="ECO:0000256" key="9">
    <source>
        <dbReference type="ARBA" id="ARBA00023065"/>
    </source>
</evidence>
<evidence type="ECO:0000313" key="19">
    <source>
        <dbReference type="EMBL" id="RGZ48875.1"/>
    </source>
</evidence>
<comment type="similarity">
    <text evidence="2">Belongs to the BexD/CtrA/VexA family.</text>
</comment>
<dbReference type="EMBL" id="QRKC01000004">
    <property type="protein sequence ID" value="RHH77281.1"/>
    <property type="molecule type" value="Genomic_DNA"/>
</dbReference>
<evidence type="ECO:0000313" key="22">
    <source>
        <dbReference type="Proteomes" id="UP000285173"/>
    </source>
</evidence>
<dbReference type="PANTHER" id="PTHR33619">
    <property type="entry name" value="POLYSACCHARIDE EXPORT PROTEIN GFCE-RELATED"/>
    <property type="match status" value="1"/>
</dbReference>
<evidence type="ECO:0000256" key="13">
    <source>
        <dbReference type="ARBA" id="ARBA00023237"/>
    </source>
</evidence>
<dbReference type="Pfam" id="PF10531">
    <property type="entry name" value="SLBB"/>
    <property type="match status" value="4"/>
</dbReference>
<evidence type="ECO:0000259" key="17">
    <source>
        <dbReference type="Pfam" id="PF10531"/>
    </source>
</evidence>
<evidence type="ECO:0000259" key="18">
    <source>
        <dbReference type="Pfam" id="PF22461"/>
    </source>
</evidence>
<dbReference type="Gene3D" id="3.30.1950.10">
    <property type="entry name" value="wza like domain"/>
    <property type="match status" value="1"/>
</dbReference>
<reference evidence="21 22" key="1">
    <citation type="submission" date="2018-08" db="EMBL/GenBank/DDBJ databases">
        <title>A genome reference for cultivated species of the human gut microbiota.</title>
        <authorList>
            <person name="Zou Y."/>
            <person name="Xue W."/>
            <person name="Luo G."/>
        </authorList>
    </citation>
    <scope>NUCLEOTIDE SEQUENCE [LARGE SCALE GENOMIC DNA]</scope>
    <source>
        <strain evidence="20 21">AM16-50</strain>
        <strain evidence="19 22">AM50-15</strain>
    </source>
</reference>
<evidence type="ECO:0000256" key="2">
    <source>
        <dbReference type="ARBA" id="ARBA00009450"/>
    </source>
</evidence>
<dbReference type="PANTHER" id="PTHR33619:SF3">
    <property type="entry name" value="POLYSACCHARIDE EXPORT PROTEIN GFCE-RELATED"/>
    <property type="match status" value="1"/>
</dbReference>
<keyword evidence="5" id="KW-0762">Sugar transport</keyword>
<keyword evidence="13" id="KW-0998">Cell outer membrane</keyword>
<keyword evidence="4" id="KW-1134">Transmembrane beta strand</keyword>
<dbReference type="Pfam" id="PF02563">
    <property type="entry name" value="Poly_export"/>
    <property type="match status" value="1"/>
</dbReference>
<evidence type="ECO:0000259" key="16">
    <source>
        <dbReference type="Pfam" id="PF02563"/>
    </source>
</evidence>
<dbReference type="InterPro" id="IPR054765">
    <property type="entry name" value="SLBB_dom"/>
</dbReference>
<evidence type="ECO:0000256" key="8">
    <source>
        <dbReference type="ARBA" id="ARBA00023047"/>
    </source>
</evidence>
<dbReference type="GO" id="GO:0015288">
    <property type="term" value="F:porin activity"/>
    <property type="evidence" value="ECO:0007669"/>
    <property type="project" value="UniProtKB-KW"/>
</dbReference>
<gene>
    <name evidence="20" type="ORF">DW191_11105</name>
    <name evidence="19" type="ORF">DW986_07890</name>
</gene>
<dbReference type="GO" id="GO:0015159">
    <property type="term" value="F:polysaccharide transmembrane transporter activity"/>
    <property type="evidence" value="ECO:0007669"/>
    <property type="project" value="InterPro"/>
</dbReference>
<dbReference type="GO" id="GO:0046930">
    <property type="term" value="C:pore complex"/>
    <property type="evidence" value="ECO:0007669"/>
    <property type="project" value="UniProtKB-KW"/>
</dbReference>
<feature type="domain" description="Soluble ligand binding" evidence="17">
    <location>
        <begin position="706"/>
        <end position="748"/>
    </location>
</feature>
<dbReference type="AlphaFoldDB" id="A0A3R6ECF2"/>
<feature type="domain" description="Soluble ligand binding" evidence="17">
    <location>
        <begin position="315"/>
        <end position="365"/>
    </location>
</feature>
<evidence type="ECO:0000256" key="12">
    <source>
        <dbReference type="ARBA" id="ARBA00023139"/>
    </source>
</evidence>
<feature type="domain" description="Soluble ligand binding" evidence="17">
    <location>
        <begin position="488"/>
        <end position="535"/>
    </location>
</feature>
<accession>A0A3R6ECF2</accession>
<evidence type="ECO:0000256" key="6">
    <source>
        <dbReference type="ARBA" id="ARBA00022692"/>
    </source>
</evidence>
<keyword evidence="12" id="KW-0564">Palmitate</keyword>
<feature type="domain" description="SLBB" evidence="18">
    <location>
        <begin position="230"/>
        <end position="307"/>
    </location>
</feature>
<keyword evidence="7" id="KW-0732">Signal</keyword>
<organism evidence="20 21">
    <name type="scientific">Parabacteroides merdae</name>
    <dbReference type="NCBI Taxonomy" id="46503"/>
    <lineage>
        <taxon>Bacteria</taxon>
        <taxon>Pseudomonadati</taxon>
        <taxon>Bacteroidota</taxon>
        <taxon>Bacteroidia</taxon>
        <taxon>Bacteroidales</taxon>
        <taxon>Tannerellaceae</taxon>
        <taxon>Parabacteroides</taxon>
    </lineage>
</organism>
<evidence type="ECO:0000256" key="5">
    <source>
        <dbReference type="ARBA" id="ARBA00022597"/>
    </source>
</evidence>
<dbReference type="GO" id="GO:0009279">
    <property type="term" value="C:cell outer membrane"/>
    <property type="evidence" value="ECO:0007669"/>
    <property type="project" value="UniProtKB-SubCell"/>
</dbReference>
<evidence type="ECO:0000256" key="1">
    <source>
        <dbReference type="ARBA" id="ARBA00004571"/>
    </source>
</evidence>
<evidence type="ECO:0000313" key="20">
    <source>
        <dbReference type="EMBL" id="RHH77281.1"/>
    </source>
</evidence>
<comment type="subcellular location">
    <subcellularLocation>
        <location evidence="1">Cell outer membrane</location>
        <topology evidence="1">Multi-pass membrane protein</topology>
    </subcellularLocation>
</comment>
<keyword evidence="6 15" id="KW-0812">Transmembrane</keyword>
<proteinExistence type="inferred from homology"/>
<evidence type="ECO:0000256" key="10">
    <source>
        <dbReference type="ARBA" id="ARBA00023114"/>
    </source>
</evidence>
<evidence type="ECO:0000256" key="3">
    <source>
        <dbReference type="ARBA" id="ARBA00022448"/>
    </source>
</evidence>
<evidence type="ECO:0000256" key="11">
    <source>
        <dbReference type="ARBA" id="ARBA00023136"/>
    </source>
</evidence>
<evidence type="ECO:0000256" key="7">
    <source>
        <dbReference type="ARBA" id="ARBA00022729"/>
    </source>
</evidence>
<dbReference type="RefSeq" id="WP_122202977.1">
    <property type="nucleotide sequence ID" value="NZ_QRKC01000004.1"/>
</dbReference>
<keyword evidence="3" id="KW-0813">Transport</keyword>